<feature type="region of interest" description="Disordered" evidence="7">
    <location>
        <begin position="1"/>
        <end position="105"/>
    </location>
</feature>
<comment type="function">
    <text evidence="1">Forms a chaperone-bound H2A.Z-H2B complex that acts as a source for SWR1 complex-dependent H2A to H2A.Z histone replacement in chromatin.</text>
</comment>
<dbReference type="EMBL" id="LFZO01000146">
    <property type="protein sequence ID" value="KXT12591.1"/>
    <property type="molecule type" value="Genomic_DNA"/>
</dbReference>
<protein>
    <recommendedName>
        <fullName evidence="8">Histone chaperone domain-containing protein</fullName>
    </recommendedName>
</protein>
<dbReference type="Proteomes" id="UP000073492">
    <property type="component" value="Unassembled WGS sequence"/>
</dbReference>
<accession>A0A139ID17</accession>
<feature type="compositionally biased region" description="Acidic residues" evidence="7">
    <location>
        <begin position="88"/>
        <end position="105"/>
    </location>
</feature>
<gene>
    <name evidence="9" type="ORF">AC579_378</name>
</gene>
<organism evidence="9 10">
    <name type="scientific">Pseudocercospora musae</name>
    <dbReference type="NCBI Taxonomy" id="113226"/>
    <lineage>
        <taxon>Eukaryota</taxon>
        <taxon>Fungi</taxon>
        <taxon>Dikarya</taxon>
        <taxon>Ascomycota</taxon>
        <taxon>Pezizomycotina</taxon>
        <taxon>Dothideomycetes</taxon>
        <taxon>Dothideomycetidae</taxon>
        <taxon>Mycosphaerellales</taxon>
        <taxon>Mycosphaerellaceae</taxon>
        <taxon>Pseudocercospora</taxon>
    </lineage>
</organism>
<dbReference type="SMART" id="SM01082">
    <property type="entry name" value="CHZ"/>
    <property type="match status" value="1"/>
</dbReference>
<dbReference type="AlphaFoldDB" id="A0A139ID17"/>
<comment type="subcellular location">
    <subcellularLocation>
        <location evidence="2">Nucleus</location>
    </subcellularLocation>
</comment>
<evidence type="ECO:0000256" key="2">
    <source>
        <dbReference type="ARBA" id="ARBA00004123"/>
    </source>
</evidence>
<name>A0A139ID17_9PEZI</name>
<feature type="domain" description="Histone chaperone" evidence="8">
    <location>
        <begin position="53"/>
        <end position="88"/>
    </location>
</feature>
<proteinExistence type="inferred from homology"/>
<comment type="subunit">
    <text evidence="6">Forms a heterotrimer with H2A.Z-H2B, stabilizing the association of the histone dimer. Also, with a lower affinity, forms a heterotrimer with H2A-H2B.</text>
</comment>
<keyword evidence="5" id="KW-0539">Nucleus</keyword>
<evidence type="ECO:0000259" key="8">
    <source>
        <dbReference type="SMART" id="SM01082"/>
    </source>
</evidence>
<evidence type="ECO:0000256" key="5">
    <source>
        <dbReference type="ARBA" id="ARBA00023242"/>
    </source>
</evidence>
<feature type="compositionally biased region" description="Acidic residues" evidence="7">
    <location>
        <begin position="37"/>
        <end position="64"/>
    </location>
</feature>
<evidence type="ECO:0000256" key="6">
    <source>
        <dbReference type="ARBA" id="ARBA00025877"/>
    </source>
</evidence>
<evidence type="ECO:0000313" key="10">
    <source>
        <dbReference type="Proteomes" id="UP000073492"/>
    </source>
</evidence>
<evidence type="ECO:0000256" key="7">
    <source>
        <dbReference type="SAM" id="MobiDB-lite"/>
    </source>
</evidence>
<dbReference type="Pfam" id="PF09649">
    <property type="entry name" value="CHZ"/>
    <property type="match status" value="1"/>
</dbReference>
<comment type="similarity">
    <text evidence="3">Belongs to the CHZ1 family.</text>
</comment>
<dbReference type="InterPro" id="IPR019098">
    <property type="entry name" value="Histone_chaperone_domain_CHZ"/>
</dbReference>
<keyword evidence="10" id="KW-1185">Reference proteome</keyword>
<evidence type="ECO:0000256" key="3">
    <source>
        <dbReference type="ARBA" id="ARBA00008057"/>
    </source>
</evidence>
<keyword evidence="4" id="KW-0143">Chaperone</keyword>
<reference evidence="9 10" key="1">
    <citation type="submission" date="2015-07" db="EMBL/GenBank/DDBJ databases">
        <title>Comparative genomics of the Sigatoka disease complex on banana suggests a link between parallel evolutionary changes in Pseudocercospora fijiensis and Pseudocercospora eumusae and increased virulence on the banana host.</title>
        <authorList>
            <person name="Chang T.-C."/>
            <person name="Salvucci A."/>
            <person name="Crous P.W."/>
            <person name="Stergiopoulos I."/>
        </authorList>
    </citation>
    <scope>NUCLEOTIDE SEQUENCE [LARGE SCALE GENOMIC DNA]</scope>
    <source>
        <strain evidence="9 10">CBS 116634</strain>
    </source>
</reference>
<sequence>MGNSVQVPTADEGAKAADTPMDSSMEKGKGKAPVAEPMDEDEEDSNSEEEPEEADEDNMEEIDMDNIVGSRTRGKNIDFAEAAKNMVEDDEDEEDDDEDFQDDDAMSIVPPPLILQICAHAATSNYKESDISRAVQLLKRCHAAQPSQAVLRRRHRCILQLQP</sequence>
<dbReference type="GO" id="GO:0005634">
    <property type="term" value="C:nucleus"/>
    <property type="evidence" value="ECO:0007669"/>
    <property type="project" value="UniProtKB-SubCell"/>
</dbReference>
<comment type="caution">
    <text evidence="9">The sequence shown here is derived from an EMBL/GenBank/DDBJ whole genome shotgun (WGS) entry which is preliminary data.</text>
</comment>
<evidence type="ECO:0000256" key="4">
    <source>
        <dbReference type="ARBA" id="ARBA00023186"/>
    </source>
</evidence>
<evidence type="ECO:0000313" key="9">
    <source>
        <dbReference type="EMBL" id="KXT12591.1"/>
    </source>
</evidence>
<evidence type="ECO:0000256" key="1">
    <source>
        <dbReference type="ARBA" id="ARBA00002212"/>
    </source>
</evidence>
<dbReference type="OrthoDB" id="2148987at2759"/>